<feature type="domain" description="Peptidase S33 tripeptidyl aminopeptidase-like C-terminal" evidence="5">
    <location>
        <begin position="377"/>
        <end position="479"/>
    </location>
</feature>
<reference evidence="6 7" key="1">
    <citation type="submission" date="2023-12" db="EMBL/GenBank/DDBJ databases">
        <title>Amycolatopsis sp. V23-08.</title>
        <authorList>
            <person name="Somphong A."/>
        </authorList>
    </citation>
    <scope>NUCLEOTIDE SEQUENCE [LARGE SCALE GENOMIC DNA]</scope>
    <source>
        <strain evidence="6 7">V23-08</strain>
    </source>
</reference>
<feature type="signal peptide" evidence="4">
    <location>
        <begin position="1"/>
        <end position="24"/>
    </location>
</feature>
<evidence type="ECO:0000313" key="6">
    <source>
        <dbReference type="EMBL" id="MEA5363932.1"/>
    </source>
</evidence>
<proteinExistence type="inferred from homology"/>
<evidence type="ECO:0000259" key="5">
    <source>
        <dbReference type="Pfam" id="PF08386"/>
    </source>
</evidence>
<gene>
    <name evidence="6" type="ORF">VA596_30670</name>
</gene>
<evidence type="ECO:0000256" key="3">
    <source>
        <dbReference type="ARBA" id="ARBA00022801"/>
    </source>
</evidence>
<keyword evidence="7" id="KW-1185">Reference proteome</keyword>
<dbReference type="GO" id="GO:0016787">
    <property type="term" value="F:hydrolase activity"/>
    <property type="evidence" value="ECO:0007669"/>
    <property type="project" value="UniProtKB-KW"/>
</dbReference>
<dbReference type="InterPro" id="IPR013595">
    <property type="entry name" value="Pept_S33_TAP-like_C"/>
</dbReference>
<evidence type="ECO:0000256" key="4">
    <source>
        <dbReference type="SAM" id="SignalP"/>
    </source>
</evidence>
<dbReference type="RefSeq" id="WP_323331970.1">
    <property type="nucleotide sequence ID" value="NZ_JAYFSI010000008.1"/>
</dbReference>
<dbReference type="PANTHER" id="PTHR43248">
    <property type="entry name" value="2-SUCCINYL-6-HYDROXY-2,4-CYCLOHEXADIENE-1-CARBOXYLATE SYNTHASE"/>
    <property type="match status" value="1"/>
</dbReference>
<keyword evidence="2 4" id="KW-0732">Signal</keyword>
<dbReference type="InterPro" id="IPR051601">
    <property type="entry name" value="Serine_prot/Carboxylest_S33"/>
</dbReference>
<dbReference type="SUPFAM" id="SSF53474">
    <property type="entry name" value="alpha/beta-Hydrolases"/>
    <property type="match status" value="1"/>
</dbReference>
<dbReference type="Proteomes" id="UP001304298">
    <property type="component" value="Unassembled WGS sequence"/>
</dbReference>
<sequence>MKKILLAAAVVAVAATAVVPAASAAPAAGGLKWGPCPAGAFPTPDLECTTLPVPLDYRDPGGRKIDIAVSRLPSKHPEKRRGVLFTNPGGPGVEGLDYPQLLAIPSLPAPLPQSVRDQYDVIGFDPRGIGHSAPVTCDLTPEQQAVGNLPYPENPADVVEQAQISKAVARQCATSSTGWMLPHVTTANTARDMDRIREALGEPTLSYLGASYGTYLGAVYTTMFPRNGDKIVLDSNLGPGGYDIDAMHAFSRGLQDRFPDFAKFAAAHPEYGLGTTPAQVTAKFFELAARLEKAPVAGIDGSAFRGLAFSYSYGDAQFPDLAAAWQALDKGETPKLTGEITENMLAARLAVVCTDSRWPRSLASYQADVAIDRIRYPMLGAATANISACAYWQTPATEPKVRITGNGPSNVLLVQNQRDPGTPLVNARKLRAAFGNRARMVTADEGGHGVYVVAGNQCANTAVTNFLVTGERPARDTFCAAETH</sequence>
<accession>A0ABU5RCF3</accession>
<dbReference type="Pfam" id="PF08386">
    <property type="entry name" value="Abhydrolase_4"/>
    <property type="match status" value="1"/>
</dbReference>
<feature type="chain" id="PRO_5047102075" evidence="4">
    <location>
        <begin position="25"/>
        <end position="484"/>
    </location>
</feature>
<dbReference type="Gene3D" id="3.40.50.1820">
    <property type="entry name" value="alpha/beta hydrolase"/>
    <property type="match status" value="1"/>
</dbReference>
<protein>
    <submittedName>
        <fullName evidence="6">Alpha/beta hydrolase</fullName>
    </submittedName>
</protein>
<organism evidence="6 7">
    <name type="scientific">Amycolatopsis heterodermiae</name>
    <dbReference type="NCBI Taxonomy" id="3110235"/>
    <lineage>
        <taxon>Bacteria</taxon>
        <taxon>Bacillati</taxon>
        <taxon>Actinomycetota</taxon>
        <taxon>Actinomycetes</taxon>
        <taxon>Pseudonocardiales</taxon>
        <taxon>Pseudonocardiaceae</taxon>
        <taxon>Amycolatopsis</taxon>
    </lineage>
</organism>
<dbReference type="InterPro" id="IPR029058">
    <property type="entry name" value="AB_hydrolase_fold"/>
</dbReference>
<dbReference type="EMBL" id="JAYFSI010000008">
    <property type="protein sequence ID" value="MEA5363932.1"/>
    <property type="molecule type" value="Genomic_DNA"/>
</dbReference>
<keyword evidence="3 6" id="KW-0378">Hydrolase</keyword>
<evidence type="ECO:0000256" key="2">
    <source>
        <dbReference type="ARBA" id="ARBA00022729"/>
    </source>
</evidence>
<comment type="similarity">
    <text evidence="1">Belongs to the peptidase S33 family.</text>
</comment>
<dbReference type="PANTHER" id="PTHR43248:SF29">
    <property type="entry name" value="TRIPEPTIDYL AMINOPEPTIDASE"/>
    <property type="match status" value="1"/>
</dbReference>
<evidence type="ECO:0000313" key="7">
    <source>
        <dbReference type="Proteomes" id="UP001304298"/>
    </source>
</evidence>
<name>A0ABU5RCF3_9PSEU</name>
<evidence type="ECO:0000256" key="1">
    <source>
        <dbReference type="ARBA" id="ARBA00010088"/>
    </source>
</evidence>
<comment type="caution">
    <text evidence="6">The sequence shown here is derived from an EMBL/GenBank/DDBJ whole genome shotgun (WGS) entry which is preliminary data.</text>
</comment>